<name>A0A8H3J3R7_9LECA</name>
<proteinExistence type="predicted"/>
<dbReference type="Proteomes" id="UP000664521">
    <property type="component" value="Unassembled WGS sequence"/>
</dbReference>
<protein>
    <submittedName>
        <fullName evidence="2">Uncharacterized protein</fullName>
    </submittedName>
</protein>
<accession>A0A8H3J3R7</accession>
<dbReference type="AlphaFoldDB" id="A0A8H3J3R7"/>
<comment type="caution">
    <text evidence="2">The sequence shown here is derived from an EMBL/GenBank/DDBJ whole genome shotgun (WGS) entry which is preliminary data.</text>
</comment>
<evidence type="ECO:0000256" key="1">
    <source>
        <dbReference type="SAM" id="MobiDB-lite"/>
    </source>
</evidence>
<feature type="compositionally biased region" description="Acidic residues" evidence="1">
    <location>
        <begin position="68"/>
        <end position="84"/>
    </location>
</feature>
<feature type="compositionally biased region" description="Pro residues" evidence="1">
    <location>
        <begin position="8"/>
        <end position="22"/>
    </location>
</feature>
<feature type="compositionally biased region" description="Polar residues" evidence="1">
    <location>
        <begin position="33"/>
        <end position="60"/>
    </location>
</feature>
<evidence type="ECO:0000313" key="2">
    <source>
        <dbReference type="EMBL" id="CAF9940195.1"/>
    </source>
</evidence>
<sequence>MQSIPQFSPYPPPAPLRPPPPRRSSIRPASRGQAATTRLTPSSPFAHSFNTEGATDTMTNHDLFASQDCEEDTEDEVVEEEDFMVETPPEGSSASSMSPNCRHVMLSPPLSPPSPARPSTDPYNDPSDTSSNPAETNGRSATFDASLSKSIDEYISKLTQDDIRDKPRFDEVLQDIRRSSGVWMDPRRLKRVVLLNTRQRLLDGWKDDPAVSSENELLVLYQRRLMVHDIDNQLRLLDVPS</sequence>
<dbReference type="OrthoDB" id="10601374at2759"/>
<gene>
    <name evidence="2" type="ORF">HETSPECPRED_002197</name>
</gene>
<evidence type="ECO:0000313" key="3">
    <source>
        <dbReference type="Proteomes" id="UP000664521"/>
    </source>
</evidence>
<keyword evidence="3" id="KW-1185">Reference proteome</keyword>
<organism evidence="2 3">
    <name type="scientific">Heterodermia speciosa</name>
    <dbReference type="NCBI Taxonomy" id="116794"/>
    <lineage>
        <taxon>Eukaryota</taxon>
        <taxon>Fungi</taxon>
        <taxon>Dikarya</taxon>
        <taxon>Ascomycota</taxon>
        <taxon>Pezizomycotina</taxon>
        <taxon>Lecanoromycetes</taxon>
        <taxon>OSLEUM clade</taxon>
        <taxon>Lecanoromycetidae</taxon>
        <taxon>Caliciales</taxon>
        <taxon>Physciaceae</taxon>
        <taxon>Heterodermia</taxon>
    </lineage>
</organism>
<reference evidence="2" key="1">
    <citation type="submission" date="2021-03" db="EMBL/GenBank/DDBJ databases">
        <authorList>
            <person name="Tagirdzhanova G."/>
        </authorList>
    </citation>
    <scope>NUCLEOTIDE SEQUENCE</scope>
</reference>
<feature type="region of interest" description="Disordered" evidence="1">
    <location>
        <begin position="1"/>
        <end position="143"/>
    </location>
</feature>
<dbReference type="EMBL" id="CAJPDS010000147">
    <property type="protein sequence ID" value="CAF9940195.1"/>
    <property type="molecule type" value="Genomic_DNA"/>
</dbReference>
<feature type="compositionally biased region" description="Polar residues" evidence="1">
    <location>
        <begin position="90"/>
        <end position="99"/>
    </location>
</feature>
<feature type="compositionally biased region" description="Polar residues" evidence="1">
    <location>
        <begin position="126"/>
        <end position="143"/>
    </location>
</feature>